<dbReference type="Gene3D" id="1.10.3860.10">
    <property type="entry name" value="Sodium:dicarboxylate symporter"/>
    <property type="match status" value="1"/>
</dbReference>
<dbReference type="AlphaFoldDB" id="U7VD66"/>
<keyword evidence="7 9" id="KW-1133">Transmembrane helix</keyword>
<accession>U7VD66</accession>
<evidence type="ECO:0000256" key="3">
    <source>
        <dbReference type="ARBA" id="ARBA00022475"/>
    </source>
</evidence>
<evidence type="ECO:0008006" key="12">
    <source>
        <dbReference type="Google" id="ProtNLM"/>
    </source>
</evidence>
<dbReference type="HOGENOM" id="CLU_044581_0_0_0"/>
<proteinExistence type="inferred from homology"/>
<dbReference type="Proteomes" id="UP000017081">
    <property type="component" value="Unassembled WGS sequence"/>
</dbReference>
<dbReference type="eggNOG" id="COG3633">
    <property type="taxonomic scope" value="Bacteria"/>
</dbReference>
<feature type="transmembrane region" description="Helical" evidence="9">
    <location>
        <begin position="47"/>
        <end position="69"/>
    </location>
</feature>
<name>U7VD66_9FUSO</name>
<dbReference type="PATRIC" id="fig|1319815.3.peg.1018"/>
<evidence type="ECO:0000313" key="11">
    <source>
        <dbReference type="Proteomes" id="UP000017081"/>
    </source>
</evidence>
<dbReference type="SUPFAM" id="SSF118215">
    <property type="entry name" value="Proton glutamate symport protein"/>
    <property type="match status" value="1"/>
</dbReference>
<dbReference type="PANTHER" id="PTHR42865">
    <property type="entry name" value="PROTON/GLUTAMATE-ASPARTATE SYMPORTER"/>
    <property type="match status" value="1"/>
</dbReference>
<feature type="transmembrane region" description="Helical" evidence="9">
    <location>
        <begin position="288"/>
        <end position="310"/>
    </location>
</feature>
<evidence type="ECO:0000256" key="1">
    <source>
        <dbReference type="ARBA" id="ARBA00004141"/>
    </source>
</evidence>
<keyword evidence="8 9" id="KW-0472">Membrane</keyword>
<dbReference type="NCBIfam" id="NF010151">
    <property type="entry name" value="PRK13628.1"/>
    <property type="match status" value="1"/>
</dbReference>
<feature type="transmembrane region" description="Helical" evidence="9">
    <location>
        <begin position="81"/>
        <end position="104"/>
    </location>
</feature>
<dbReference type="InterPro" id="IPR036458">
    <property type="entry name" value="Na:dicarbo_symporter_sf"/>
</dbReference>
<dbReference type="STRING" id="1319815.HMPREF0202_01061"/>
<evidence type="ECO:0000256" key="4">
    <source>
        <dbReference type="ARBA" id="ARBA00022692"/>
    </source>
</evidence>
<evidence type="ECO:0000256" key="6">
    <source>
        <dbReference type="ARBA" id="ARBA00022970"/>
    </source>
</evidence>
<dbReference type="Pfam" id="PF00375">
    <property type="entry name" value="SDF"/>
    <property type="match status" value="1"/>
</dbReference>
<feature type="transmembrane region" description="Helical" evidence="9">
    <location>
        <begin position="141"/>
        <end position="161"/>
    </location>
</feature>
<organism evidence="10 11">
    <name type="scientific">Cetobacterium somerae ATCC BAA-474</name>
    <dbReference type="NCBI Taxonomy" id="1319815"/>
    <lineage>
        <taxon>Bacteria</taxon>
        <taxon>Fusobacteriati</taxon>
        <taxon>Fusobacteriota</taxon>
        <taxon>Fusobacteriia</taxon>
        <taxon>Fusobacteriales</taxon>
        <taxon>Fusobacteriaceae</taxon>
        <taxon>Cetobacterium</taxon>
    </lineage>
</organism>
<evidence type="ECO:0000313" key="10">
    <source>
        <dbReference type="EMBL" id="ERT69094.1"/>
    </source>
</evidence>
<evidence type="ECO:0000256" key="2">
    <source>
        <dbReference type="ARBA" id="ARBA00022448"/>
    </source>
</evidence>
<comment type="subcellular location">
    <subcellularLocation>
        <location evidence="1">Membrane</location>
        <topology evidence="1">Multi-pass membrane protein</topology>
    </subcellularLocation>
</comment>
<dbReference type="EMBL" id="AXZF01000038">
    <property type="protein sequence ID" value="ERT69094.1"/>
    <property type="molecule type" value="Genomic_DNA"/>
</dbReference>
<dbReference type="GO" id="GO:0005295">
    <property type="term" value="F:neutral L-amino acid:sodium symporter activity"/>
    <property type="evidence" value="ECO:0007669"/>
    <property type="project" value="TreeGrafter"/>
</dbReference>
<evidence type="ECO:0000256" key="8">
    <source>
        <dbReference type="ARBA" id="ARBA00023136"/>
    </source>
</evidence>
<protein>
    <recommendedName>
        <fullName evidence="12">Serine/threonine transporter SstT</fullName>
    </recommendedName>
</protein>
<evidence type="ECO:0000256" key="9">
    <source>
        <dbReference type="SAM" id="Phobius"/>
    </source>
</evidence>
<keyword evidence="11" id="KW-1185">Reference proteome</keyword>
<feature type="transmembrane region" description="Helical" evidence="9">
    <location>
        <begin position="182"/>
        <end position="204"/>
    </location>
</feature>
<comment type="caution">
    <text evidence="10">The sequence shown here is derived from an EMBL/GenBank/DDBJ whole genome shotgun (WGS) entry which is preliminary data.</text>
</comment>
<keyword evidence="3" id="KW-1003">Cell membrane</keyword>
<evidence type="ECO:0000256" key="7">
    <source>
        <dbReference type="ARBA" id="ARBA00022989"/>
    </source>
</evidence>
<dbReference type="GO" id="GO:0032329">
    <property type="term" value="P:serine transport"/>
    <property type="evidence" value="ECO:0007669"/>
    <property type="project" value="InterPro"/>
</dbReference>
<sequence length="414" mass="44014">MVKMEKVFKAWCGLGLVKRIFIGLLFGVALAYIAPNSMSWITIFGDLFVGALKAVAPILVFFLVISAIVQHKKGQKTNIKSIVILYLLGTFLASLVAVIGSFLFPVTLSLVSNVNMESAPQNIVGVLKTLLLNLIDNPVKALFNGNYIGILFWSSLFGIFLKEAKEETKVVVVDISKALLKVVKLIIEFTPFGVMGLIFSSIEASGGSGLLSYGKILLLLLGCMATVALIVNPIIAFIMIQKNPYPLVFTCLKESGLTAFFTRSSAANIPVNMNLCEKLGLEKDMYSVSIPLGATINMAGAAVTISVFALSAAHTLGIQVDFFSAIVLSVLSAVSACGASGVAGGSLLLIPLACSLFGISNDVAMQVVGVGFVIGVLQDSCETALNSSTDVLFTSIAEYSQWRKEGREVEVSKV</sequence>
<evidence type="ECO:0000256" key="5">
    <source>
        <dbReference type="ARBA" id="ARBA00022847"/>
    </source>
</evidence>
<dbReference type="PRINTS" id="PR00173">
    <property type="entry name" value="EDTRNSPORT"/>
</dbReference>
<reference evidence="10 11" key="1">
    <citation type="submission" date="2013-08" db="EMBL/GenBank/DDBJ databases">
        <authorList>
            <person name="Weinstock G."/>
            <person name="Sodergren E."/>
            <person name="Wylie T."/>
            <person name="Fulton L."/>
            <person name="Fulton R."/>
            <person name="Fronick C."/>
            <person name="O'Laughlin M."/>
            <person name="Godfrey J."/>
            <person name="Miner T."/>
            <person name="Herter B."/>
            <person name="Appelbaum E."/>
            <person name="Cordes M."/>
            <person name="Lek S."/>
            <person name="Wollam A."/>
            <person name="Pepin K.H."/>
            <person name="Palsikar V.B."/>
            <person name="Mitreva M."/>
            <person name="Wilson R.K."/>
        </authorList>
    </citation>
    <scope>NUCLEOTIDE SEQUENCE [LARGE SCALE GENOMIC DNA]</scope>
    <source>
        <strain evidence="10 11">ATCC BAA-474</strain>
    </source>
</reference>
<dbReference type="HAMAP" id="MF_01582">
    <property type="entry name" value="Ser_Thr_transp_SstT"/>
    <property type="match status" value="1"/>
</dbReference>
<dbReference type="PANTHER" id="PTHR42865:SF8">
    <property type="entry name" value="SERINE_THREONINE TRANSPORTER SSTT"/>
    <property type="match status" value="1"/>
</dbReference>
<dbReference type="InterPro" id="IPR023025">
    <property type="entry name" value="Ser_Thr_transp_SstT"/>
</dbReference>
<dbReference type="GO" id="GO:0005886">
    <property type="term" value="C:plasma membrane"/>
    <property type="evidence" value="ECO:0007669"/>
    <property type="project" value="TreeGrafter"/>
</dbReference>
<feature type="transmembrane region" description="Helical" evidence="9">
    <location>
        <begin position="216"/>
        <end position="240"/>
    </location>
</feature>
<dbReference type="FunFam" id="1.10.3860.10:FF:000003">
    <property type="entry name" value="Serine/threonine transporter sstT"/>
    <property type="match status" value="1"/>
</dbReference>
<feature type="transmembrane region" description="Helical" evidence="9">
    <location>
        <begin position="322"/>
        <end position="350"/>
    </location>
</feature>
<gene>
    <name evidence="10" type="ORF">HMPREF0202_01061</name>
</gene>
<keyword evidence="5" id="KW-0769">Symport</keyword>
<dbReference type="InterPro" id="IPR001991">
    <property type="entry name" value="Na-dicarboxylate_symporter"/>
</dbReference>
<keyword evidence="2" id="KW-0813">Transport</keyword>
<dbReference type="GO" id="GO:0015826">
    <property type="term" value="P:threonine transport"/>
    <property type="evidence" value="ECO:0007669"/>
    <property type="project" value="InterPro"/>
</dbReference>
<keyword evidence="4 9" id="KW-0812">Transmembrane</keyword>
<keyword evidence="6" id="KW-0029">Amino-acid transport</keyword>
<feature type="transmembrane region" description="Helical" evidence="9">
    <location>
        <begin position="20"/>
        <end position="41"/>
    </location>
</feature>